<evidence type="ECO:0000313" key="2">
    <source>
        <dbReference type="Proteomes" id="UP000271650"/>
    </source>
</evidence>
<accession>A0ACD5HSA7</accession>
<reference evidence="1 2" key="1">
    <citation type="journal article" date="2019" name="Int. J. Syst. Evol. Microbiol.">
        <title>Acidithiobacillus sulfuriphilus sp. nov.: an extremely acidophilic sulfur-oxidizing chemolithotroph isolated from a neutral pH environment.</title>
        <authorList>
            <person name="Falagan C."/>
            <person name="Moya-Beltran A."/>
            <person name="Castro M."/>
            <person name="Quatrini R."/>
            <person name="Johnson D.B."/>
        </authorList>
    </citation>
    <scope>NUCLEOTIDE SEQUENCE [LARGE SCALE GENOMIC DNA]</scope>
    <source>
        <strain evidence="1 2">CJ-2</strain>
    </source>
</reference>
<organism evidence="1 2">
    <name type="scientific">Acidithiobacillus sulfuriphilus</name>
    <dbReference type="NCBI Taxonomy" id="1867749"/>
    <lineage>
        <taxon>Bacteria</taxon>
        <taxon>Pseudomonadati</taxon>
        <taxon>Pseudomonadota</taxon>
        <taxon>Acidithiobacillia</taxon>
        <taxon>Acidithiobacillales</taxon>
        <taxon>Acidithiobacillaceae</taxon>
        <taxon>Acidithiobacillus</taxon>
    </lineage>
</organism>
<dbReference type="Proteomes" id="UP000271650">
    <property type="component" value="Chromosome"/>
</dbReference>
<protein>
    <submittedName>
        <fullName evidence="1">Glutamate 5-kinase</fullName>
        <ecNumber evidence="1">2.7.2.11</ecNumber>
    </submittedName>
</protein>
<gene>
    <name evidence="1" type="primary">proB</name>
    <name evidence="1" type="ORF">EC580_003605</name>
</gene>
<keyword evidence="2" id="KW-1185">Reference proteome</keyword>
<proteinExistence type="predicted"/>
<dbReference type="EC" id="2.7.2.11" evidence="1"/>
<name>A0ACD5HSA7_9PROT</name>
<dbReference type="EMBL" id="CP127527">
    <property type="protein sequence ID" value="XRI78459.1"/>
    <property type="molecule type" value="Genomic_DNA"/>
</dbReference>
<evidence type="ECO:0000313" key="1">
    <source>
        <dbReference type="EMBL" id="XRI78459.1"/>
    </source>
</evidence>
<sequence length="377" mass="40300">MNQARRWVVKIGSSLLTNGGQGLDHGAIHAWVRQCLALRQKGVEIVLVSSGAVAAGMERLGWKSRPTALNQLQAAASVGQAALIQVYEEWLREGGVHGGQVLLTHEDLRDRRRYLNASATLRTLLEMGVIPIINENDAVASEEIRFGDNDTLAALVSNLLEADLLVILTDQTGLYDADPRQHPDARLLSEVTAGDPALERMAGGVGSHVGSGGMITKVRAAARAARSGTATIVASGHEPDLLLRLHRGEALGTYFHPRLARLAARKRWLAGQLRATGTLHLDAGAAQVLRKKGSSLLPVGVTAAEGSFQRGDLVVCLDPEGREVARGLVNLDAQMVRQRIGKSSKVIAEEFGEVEDPELIHRDNLVLSETEIPGGGA</sequence>
<keyword evidence="1" id="KW-0808">Transferase</keyword>